<comment type="catalytic activity">
    <reaction evidence="7 8">
        <text>(S)-lactate + NAD(+) = pyruvate + NADH + H(+)</text>
        <dbReference type="Rhea" id="RHEA:23444"/>
        <dbReference type="ChEBI" id="CHEBI:15361"/>
        <dbReference type="ChEBI" id="CHEBI:15378"/>
        <dbReference type="ChEBI" id="CHEBI:16651"/>
        <dbReference type="ChEBI" id="CHEBI:57540"/>
        <dbReference type="ChEBI" id="CHEBI:57945"/>
        <dbReference type="EC" id="1.1.1.27"/>
    </reaction>
</comment>
<feature type="binding site" evidence="8">
    <location>
        <begin position="117"/>
        <end position="120"/>
    </location>
    <ligand>
        <name>substrate</name>
    </ligand>
</feature>
<feature type="binding site" evidence="8">
    <location>
        <position position="85"/>
    </location>
    <ligand>
        <name>substrate</name>
    </ligand>
</feature>
<organism evidence="11 12">
    <name type="scientific">Phaeospirillum tilakii</name>
    <dbReference type="NCBI Taxonomy" id="741673"/>
    <lineage>
        <taxon>Bacteria</taxon>
        <taxon>Pseudomonadati</taxon>
        <taxon>Pseudomonadota</taxon>
        <taxon>Alphaproteobacteria</taxon>
        <taxon>Rhodospirillales</taxon>
        <taxon>Rhodospirillaceae</taxon>
        <taxon>Phaeospirillum</taxon>
    </lineage>
</organism>
<feature type="binding site" evidence="8">
    <location>
        <position position="79"/>
    </location>
    <ligand>
        <name>substrate</name>
    </ligand>
</feature>
<feature type="binding site" evidence="8">
    <location>
        <begin position="115"/>
        <end position="117"/>
    </location>
    <ligand>
        <name>NAD(+)</name>
        <dbReference type="ChEBI" id="CHEBI:57540"/>
    </ligand>
</feature>
<evidence type="ECO:0000259" key="9">
    <source>
        <dbReference type="Pfam" id="PF00056"/>
    </source>
</evidence>
<dbReference type="CDD" id="cd05292">
    <property type="entry name" value="LDH_2"/>
    <property type="match status" value="1"/>
</dbReference>
<feature type="binding site" evidence="8">
    <location>
        <position position="62"/>
    </location>
    <ligand>
        <name>NAD(+)</name>
        <dbReference type="ChEBI" id="CHEBI:57540"/>
    </ligand>
</feature>
<keyword evidence="8" id="KW-0963">Cytoplasm</keyword>
<comment type="function">
    <text evidence="8">Catalyzes the conversion of lactate to pyruvate.</text>
</comment>
<evidence type="ECO:0000256" key="3">
    <source>
        <dbReference type="ARBA" id="ARBA00006054"/>
    </source>
</evidence>
<comment type="subcellular location">
    <subcellularLocation>
        <location evidence="8">Cytoplasm</location>
    </subcellularLocation>
</comment>
<dbReference type="InterPro" id="IPR015955">
    <property type="entry name" value="Lactate_DH/Glyco_Ohase_4_C"/>
</dbReference>
<gene>
    <name evidence="8" type="primary">ldh</name>
    <name evidence="11" type="ORF">ACFSNB_08675</name>
</gene>
<feature type="modified residue" description="Phosphotyrosine" evidence="8">
    <location>
        <position position="218"/>
    </location>
</feature>
<dbReference type="SUPFAM" id="SSF51735">
    <property type="entry name" value="NAD(P)-binding Rossmann-fold domains"/>
    <property type="match status" value="1"/>
</dbReference>
<dbReference type="InterPro" id="IPR022383">
    <property type="entry name" value="Lactate/malate_DH_C"/>
</dbReference>
<feature type="binding site" evidence="8">
    <location>
        <position position="32"/>
    </location>
    <ligand>
        <name>NAD(+)</name>
        <dbReference type="ChEBI" id="CHEBI:57540"/>
    </ligand>
</feature>
<feature type="binding site" evidence="8">
    <location>
        <position position="227"/>
    </location>
    <ligand>
        <name>substrate</name>
    </ligand>
</feature>
<dbReference type="Pfam" id="PF02866">
    <property type="entry name" value="Ldh_1_C"/>
    <property type="match status" value="1"/>
</dbReference>
<dbReference type="NCBIfam" id="TIGR01771">
    <property type="entry name" value="L-LDH-NAD"/>
    <property type="match status" value="1"/>
</dbReference>
<feature type="domain" description="Lactate/malate dehydrogenase N-terminal" evidence="9">
    <location>
        <begin position="1"/>
        <end position="139"/>
    </location>
</feature>
<dbReference type="InterPro" id="IPR036291">
    <property type="entry name" value="NAD(P)-bd_dom_sf"/>
</dbReference>
<accession>A0ABW5CCY8</accession>
<evidence type="ECO:0000256" key="6">
    <source>
        <dbReference type="ARBA" id="ARBA00023027"/>
    </source>
</evidence>
<name>A0ABW5CCY8_9PROT</name>
<dbReference type="InterPro" id="IPR018177">
    <property type="entry name" value="L-lactate_DH_AS"/>
</dbReference>
<evidence type="ECO:0000313" key="11">
    <source>
        <dbReference type="EMBL" id="MFD2233878.1"/>
    </source>
</evidence>
<evidence type="ECO:0000259" key="10">
    <source>
        <dbReference type="Pfam" id="PF02866"/>
    </source>
</evidence>
<evidence type="ECO:0000256" key="4">
    <source>
        <dbReference type="ARBA" id="ARBA00012967"/>
    </source>
</evidence>
<evidence type="ECO:0000256" key="7">
    <source>
        <dbReference type="ARBA" id="ARBA00049258"/>
    </source>
</evidence>
<feature type="binding site" evidence="8">
    <location>
        <position position="150"/>
    </location>
    <ligand>
        <name>beta-D-fructose 1,6-bisphosphate</name>
        <dbReference type="ChEBI" id="CHEBI:32966"/>
        <note>allosteric activator</note>
    </ligand>
</feature>
<dbReference type="RefSeq" id="WP_377315778.1">
    <property type="nucleotide sequence ID" value="NZ_JBHUIY010000014.1"/>
</dbReference>
<evidence type="ECO:0000256" key="5">
    <source>
        <dbReference type="ARBA" id="ARBA00023002"/>
    </source>
</evidence>
<keyword evidence="6 8" id="KW-0520">NAD</keyword>
<evidence type="ECO:0000313" key="12">
    <source>
        <dbReference type="Proteomes" id="UP001597296"/>
    </source>
</evidence>
<comment type="subunit">
    <text evidence="8">Homotetramer.</text>
</comment>
<dbReference type="PIRSF" id="PIRSF000102">
    <property type="entry name" value="Lac_mal_DH"/>
    <property type="match status" value="1"/>
</dbReference>
<feature type="domain" description="Lactate/malate dehydrogenase C-terminal" evidence="10">
    <location>
        <begin position="142"/>
        <end position="307"/>
    </location>
</feature>
<dbReference type="SUPFAM" id="SSF56327">
    <property type="entry name" value="LDH C-terminal domain-like"/>
    <property type="match status" value="1"/>
</dbReference>
<keyword evidence="5 8" id="KW-0560">Oxidoreductase</keyword>
<dbReference type="EMBL" id="JBHUIY010000014">
    <property type="protein sequence ID" value="MFD2233878.1"/>
    <property type="molecule type" value="Genomic_DNA"/>
</dbReference>
<dbReference type="PROSITE" id="PS00064">
    <property type="entry name" value="L_LDH"/>
    <property type="match status" value="1"/>
</dbReference>
<comment type="caution">
    <text evidence="8">Lacks conserved residue(s) required for the propagation of feature annotation.</text>
</comment>
<dbReference type="GO" id="GO:0004459">
    <property type="term" value="F:L-lactate dehydrogenase (NAD+) activity"/>
    <property type="evidence" value="ECO:0007669"/>
    <property type="project" value="UniProtKB-EC"/>
</dbReference>
<feature type="binding site" evidence="8">
    <location>
        <position position="140"/>
    </location>
    <ligand>
        <name>NAD(+)</name>
        <dbReference type="ChEBI" id="CHEBI:57540"/>
    </ligand>
</feature>
<feature type="active site" description="Proton acceptor" evidence="8">
    <location>
        <position position="172"/>
    </location>
</feature>
<comment type="pathway">
    <text evidence="2 8">Fermentation; pyruvate fermentation to lactate; (S)-lactate from pyruvate: step 1/1.</text>
</comment>
<feature type="binding site" evidence="8">
    <location>
        <begin position="76"/>
        <end position="77"/>
    </location>
    <ligand>
        <name>NAD(+)</name>
        <dbReference type="ChEBI" id="CHEBI:57540"/>
    </ligand>
</feature>
<feature type="binding site" evidence="8">
    <location>
        <position position="11"/>
    </location>
    <ligand>
        <name>NAD(+)</name>
        <dbReference type="ChEBI" id="CHEBI:57540"/>
    </ligand>
</feature>
<protein>
    <recommendedName>
        <fullName evidence="4 8">L-lactate dehydrogenase</fullName>
        <shortName evidence="8">L-LDH</shortName>
        <ecNumber evidence="4 8">1.1.1.27</ecNumber>
    </recommendedName>
</protein>
<dbReference type="PANTHER" id="PTHR43128">
    <property type="entry name" value="L-2-HYDROXYCARBOXYLATE DEHYDROGENASE (NAD(P)(+))"/>
    <property type="match status" value="1"/>
</dbReference>
<comment type="function">
    <text evidence="1">Catalyzes the reversible oxidation of malate to oxaloacetate.</text>
</comment>
<dbReference type="Gene3D" id="3.40.50.720">
    <property type="entry name" value="NAD(P)-binding Rossmann-like Domain"/>
    <property type="match status" value="1"/>
</dbReference>
<dbReference type="EC" id="1.1.1.27" evidence="4 8"/>
<dbReference type="PANTHER" id="PTHR43128:SF16">
    <property type="entry name" value="L-LACTATE DEHYDROGENASE"/>
    <property type="match status" value="1"/>
</dbReference>
<dbReference type="Gene3D" id="3.90.110.10">
    <property type="entry name" value="Lactate dehydrogenase/glycoside hydrolase, family 4, C-terminal"/>
    <property type="match status" value="1"/>
</dbReference>
<dbReference type="InterPro" id="IPR011304">
    <property type="entry name" value="L-lactate_DH"/>
</dbReference>
<comment type="activity regulation">
    <text evidence="8">Allosterically activated by fructose 1,6-bisphosphate (FBP).</text>
</comment>
<evidence type="ECO:0000256" key="2">
    <source>
        <dbReference type="ARBA" id="ARBA00004843"/>
    </source>
</evidence>
<comment type="caution">
    <text evidence="11">The sequence shown here is derived from an EMBL/GenBank/DDBJ whole genome shotgun (WGS) entry which is preliminary data.</text>
</comment>
<feature type="binding site" evidence="8">
    <location>
        <begin position="145"/>
        <end position="148"/>
    </location>
    <ligand>
        <name>substrate</name>
    </ligand>
</feature>
<keyword evidence="12" id="KW-1185">Reference proteome</keyword>
<dbReference type="InterPro" id="IPR001236">
    <property type="entry name" value="Lactate/malate_DH_N"/>
</dbReference>
<dbReference type="Proteomes" id="UP001597296">
    <property type="component" value="Unassembled WGS sequence"/>
</dbReference>
<dbReference type="Pfam" id="PF00056">
    <property type="entry name" value="Ldh_1_N"/>
    <property type="match status" value="1"/>
</dbReference>
<feature type="binding site" evidence="8">
    <location>
        <position position="165"/>
    </location>
    <ligand>
        <name>beta-D-fructose 1,6-bisphosphate</name>
        <dbReference type="ChEBI" id="CHEBI:32966"/>
        <note>allosteric activator</note>
    </ligand>
</feature>
<proteinExistence type="inferred from homology"/>
<keyword evidence="8" id="KW-0021">Allosteric enzyme</keyword>
<dbReference type="InterPro" id="IPR001557">
    <property type="entry name" value="L-lactate/malate_DH"/>
</dbReference>
<dbReference type="PRINTS" id="PR00086">
    <property type="entry name" value="LLDHDRGNASE"/>
</dbReference>
<comment type="similarity">
    <text evidence="3 8">Belongs to the LDH/MDH superfamily. LDH family.</text>
</comment>
<evidence type="ECO:0000256" key="8">
    <source>
        <dbReference type="HAMAP-Rule" id="MF_00488"/>
    </source>
</evidence>
<sequence>MKVGIIGAGAVGSTAAYALVLQGSASDIVLVDLNAKLAEAQAQDIQHATPFAWSSRVRAGGYADLAGARVVVLAAGAAQRPGDSRLDLLERNARVFRQIVPAVLDAAPEAVLLVASNPVDVITDMVARLAGPARGRVLGSGTILDTARFRALLAEHLGVSSASVHAYVLGEHGDSEVLGWSGATIGGLPVAEVAAQRGRPLDPAIRAEIDESVRRAAYRIIDGKGATWFGIGAGLSRIIRAIDQDERLLLSVSAPTAEIEGIADVTLSLPRIVGAGGVIATLFPPDLSEEERAALRRSATLLREAADSVTL</sequence>
<keyword evidence="8" id="KW-0597">Phosphoprotein</keyword>
<dbReference type="HAMAP" id="MF_00488">
    <property type="entry name" value="Lactate_dehydrog"/>
    <property type="match status" value="1"/>
</dbReference>
<reference evidence="12" key="1">
    <citation type="journal article" date="2019" name="Int. J. Syst. Evol. Microbiol.">
        <title>The Global Catalogue of Microorganisms (GCM) 10K type strain sequencing project: providing services to taxonomists for standard genome sequencing and annotation.</title>
        <authorList>
            <consortium name="The Broad Institute Genomics Platform"/>
            <consortium name="The Broad Institute Genome Sequencing Center for Infectious Disease"/>
            <person name="Wu L."/>
            <person name="Ma J."/>
        </authorList>
    </citation>
    <scope>NUCLEOTIDE SEQUENCE [LARGE SCALE GENOMIC DNA]</scope>
    <source>
        <strain evidence="12">KCTC 15012</strain>
    </source>
</reference>
<evidence type="ECO:0000256" key="1">
    <source>
        <dbReference type="ARBA" id="ARBA00003966"/>
    </source>
</evidence>